<evidence type="ECO:0000256" key="1">
    <source>
        <dbReference type="ARBA" id="ARBA00004275"/>
    </source>
</evidence>
<evidence type="ECO:0000256" key="2">
    <source>
        <dbReference type="ARBA" id="ARBA00005005"/>
    </source>
</evidence>
<dbReference type="InterPro" id="IPR001753">
    <property type="entry name" value="Enoyl-CoA_hydra/iso"/>
</dbReference>
<dbReference type="Proteomes" id="UP000321085">
    <property type="component" value="Unassembled WGS sequence"/>
</dbReference>
<comment type="caution">
    <text evidence="18">The sequence shown here is derived from an EMBL/GenBank/DDBJ whole genome shotgun (WGS) entry which is preliminary data.</text>
</comment>
<evidence type="ECO:0000256" key="15">
    <source>
        <dbReference type="RuleBase" id="RU003707"/>
    </source>
</evidence>
<evidence type="ECO:0000259" key="16">
    <source>
        <dbReference type="Pfam" id="PF00725"/>
    </source>
</evidence>
<feature type="domain" description="3-hydroxyacyl-CoA dehydrogenase C-terminal" evidence="16">
    <location>
        <begin position="613"/>
        <end position="672"/>
    </location>
</feature>
<dbReference type="Gene3D" id="1.10.1040.50">
    <property type="match status" value="1"/>
</dbReference>
<evidence type="ECO:0000256" key="6">
    <source>
        <dbReference type="ARBA" id="ARBA00022963"/>
    </source>
</evidence>
<comment type="catalytic activity">
    <reaction evidence="14">
        <text>a (3S)-3-hydroxyacyl-CoA + NAD(+) = a 3-oxoacyl-CoA + NADH + H(+)</text>
        <dbReference type="Rhea" id="RHEA:22432"/>
        <dbReference type="ChEBI" id="CHEBI:15378"/>
        <dbReference type="ChEBI" id="CHEBI:57318"/>
        <dbReference type="ChEBI" id="CHEBI:57540"/>
        <dbReference type="ChEBI" id="CHEBI:57945"/>
        <dbReference type="ChEBI" id="CHEBI:90726"/>
        <dbReference type="EC" id="1.1.1.35"/>
    </reaction>
</comment>
<feature type="domain" description="3-hydroxyacyl-CoA dehydrogenase NAD binding" evidence="17">
    <location>
        <begin position="303"/>
        <end position="480"/>
    </location>
</feature>
<evidence type="ECO:0000256" key="14">
    <source>
        <dbReference type="ARBA" id="ARBA00049556"/>
    </source>
</evidence>
<comment type="subunit">
    <text evidence="4">Monomer.</text>
</comment>
<evidence type="ECO:0000256" key="13">
    <source>
        <dbReference type="ARBA" id="ARBA00023268"/>
    </source>
</evidence>
<comment type="similarity">
    <text evidence="3">In the N-terminal section; belongs to the enoyl-CoA hydratase/isomerase family.</text>
</comment>
<dbReference type="SUPFAM" id="SSF52096">
    <property type="entry name" value="ClpP/crotonase"/>
    <property type="match status" value="1"/>
</dbReference>
<evidence type="ECO:0000259" key="17">
    <source>
        <dbReference type="Pfam" id="PF02737"/>
    </source>
</evidence>
<dbReference type="FunFam" id="3.40.50.720:FF:000009">
    <property type="entry name" value="Fatty oxidation complex, alpha subunit"/>
    <property type="match status" value="1"/>
</dbReference>
<evidence type="ECO:0000256" key="9">
    <source>
        <dbReference type="ARBA" id="ARBA00023098"/>
    </source>
</evidence>
<keyword evidence="6" id="KW-0442">Lipid degradation</keyword>
<feature type="domain" description="3-hydroxyacyl-CoA dehydrogenase C-terminal" evidence="16">
    <location>
        <begin position="484"/>
        <end position="577"/>
    </location>
</feature>
<proteinExistence type="inferred from homology"/>
<keyword evidence="5" id="KW-0276">Fatty acid metabolism</keyword>
<dbReference type="AlphaFoldDB" id="A0A512BSL8"/>
<evidence type="ECO:0000256" key="8">
    <source>
        <dbReference type="ARBA" id="ARBA00023027"/>
    </source>
</evidence>
<gene>
    <name evidence="18" type="ORF">MAE02_26000</name>
</gene>
<dbReference type="EMBL" id="BJYU01000031">
    <property type="protein sequence ID" value="GEO14904.1"/>
    <property type="molecule type" value="Genomic_DNA"/>
</dbReference>
<dbReference type="GO" id="GO:0006635">
    <property type="term" value="P:fatty acid beta-oxidation"/>
    <property type="evidence" value="ECO:0007669"/>
    <property type="project" value="UniProtKB-UniPathway"/>
</dbReference>
<evidence type="ECO:0000256" key="10">
    <source>
        <dbReference type="ARBA" id="ARBA00023140"/>
    </source>
</evidence>
<sequence length="700" mass="74903">MTSSQTPTRSGESSEPVRILATSPVALIEIDNPPVNATSQAVRAGLLSAIQEIDRNPQTEAVVIACAGRTFVAGADIREFGQPPREPHLPDVINAIEACLKPVVAAVHGSALGGGCEIALACHARVAEPGATFGLPEVRLGLVPGAGGTQRLPRLVGMEAAIDLVSTGRTVKAAEALRLGLVDRLSSGDLRAEAMDLAQEMIGVQPARTGERPVAAMDAHAASAKVAEVRKKARGAEAPCKAAELVLLAADLPLLEGMARERETFLELRSSEQSAALRHAFFAEREVTRVPGLEKVEPRSIQKVGVVGAGTMGSGIAVAFADAGFDVKVVETSESAFAAGQARITDIYDKQVSSGRLTSAVRDERLSSLSYEVGTPSLADRDLVVEAVFEDMEVKRSLFRDLDGVLAPGAVLATNTSYLDIGLIADATARPADVLGLHFFSPANVMKLVEIVKTDATAPEVIATGLAVAKRLRKVPVVCRVCDGFVGNRILARYRQQAEYLLEEGALPQEVDAAMEAFGFPMGPFAVSDLAGLDIAWARRKRLAPTRDPHERYVDVADRLCEAGRFGRKTGAGWYRYTAGKREPDPFVTGLVEEASQRRKVLRRTISVDEIQARIRAAIVNEACKILDERIVERPLDVDVVMMHGYGYPAWRGGPLFEADRIGLKVILDQVNERAPQDGPGWEPAAGLVRRAASGARFYP</sequence>
<dbReference type="SUPFAM" id="SSF51735">
    <property type="entry name" value="NAD(P)-binding Rossmann-fold domains"/>
    <property type="match status" value="1"/>
</dbReference>
<reference evidence="18 19" key="1">
    <citation type="submission" date="2019-07" db="EMBL/GenBank/DDBJ databases">
        <title>Whole genome shotgun sequence of Microvirga aerophila NBRC 106136.</title>
        <authorList>
            <person name="Hosoyama A."/>
            <person name="Uohara A."/>
            <person name="Ohji S."/>
            <person name="Ichikawa N."/>
        </authorList>
    </citation>
    <scope>NUCLEOTIDE SEQUENCE [LARGE SCALE GENOMIC DNA]</scope>
    <source>
        <strain evidence="18 19">NBRC 106136</strain>
    </source>
</reference>
<evidence type="ECO:0000256" key="7">
    <source>
        <dbReference type="ARBA" id="ARBA00023002"/>
    </source>
</evidence>
<keyword evidence="9" id="KW-0443">Lipid metabolism</keyword>
<dbReference type="RefSeq" id="WP_114187135.1">
    <property type="nucleotide sequence ID" value="NZ_BJYU01000031.1"/>
</dbReference>
<dbReference type="SUPFAM" id="SSF48179">
    <property type="entry name" value="6-phosphogluconate dehydrogenase C-terminal domain-like"/>
    <property type="match status" value="2"/>
</dbReference>
<dbReference type="GO" id="GO:0016853">
    <property type="term" value="F:isomerase activity"/>
    <property type="evidence" value="ECO:0007669"/>
    <property type="project" value="UniProtKB-KW"/>
</dbReference>
<dbReference type="GO" id="GO:0070403">
    <property type="term" value="F:NAD+ binding"/>
    <property type="evidence" value="ECO:0007669"/>
    <property type="project" value="InterPro"/>
</dbReference>
<keyword evidence="7" id="KW-0560">Oxidoreductase</keyword>
<evidence type="ECO:0000256" key="12">
    <source>
        <dbReference type="ARBA" id="ARBA00023239"/>
    </source>
</evidence>
<dbReference type="Gene3D" id="3.40.50.720">
    <property type="entry name" value="NAD(P)-binding Rossmann-like Domain"/>
    <property type="match status" value="1"/>
</dbReference>
<dbReference type="InterPro" id="IPR029045">
    <property type="entry name" value="ClpP/crotonase-like_dom_sf"/>
</dbReference>
<keyword evidence="19" id="KW-1185">Reference proteome</keyword>
<dbReference type="OrthoDB" id="9771883at2"/>
<dbReference type="Pfam" id="PF02737">
    <property type="entry name" value="3HCDH_N"/>
    <property type="match status" value="1"/>
</dbReference>
<evidence type="ECO:0000256" key="5">
    <source>
        <dbReference type="ARBA" id="ARBA00022832"/>
    </source>
</evidence>
<dbReference type="Gene3D" id="3.90.226.10">
    <property type="entry name" value="2-enoyl-CoA Hydratase, Chain A, domain 1"/>
    <property type="match status" value="1"/>
</dbReference>
<keyword evidence="10" id="KW-0576">Peroxisome</keyword>
<evidence type="ECO:0000256" key="11">
    <source>
        <dbReference type="ARBA" id="ARBA00023235"/>
    </source>
</evidence>
<dbReference type="FunFam" id="1.10.1040.50:FF:000006">
    <property type="entry name" value="Peroxisomal bifunctional enzyme"/>
    <property type="match status" value="1"/>
</dbReference>
<accession>A0A512BSL8</accession>
<evidence type="ECO:0000256" key="3">
    <source>
        <dbReference type="ARBA" id="ARBA00008750"/>
    </source>
</evidence>
<dbReference type="InterPro" id="IPR018376">
    <property type="entry name" value="Enoyl-CoA_hyd/isom_CS"/>
</dbReference>
<keyword evidence="11" id="KW-0413">Isomerase</keyword>
<dbReference type="Pfam" id="PF00378">
    <property type="entry name" value="ECH_1"/>
    <property type="match status" value="1"/>
</dbReference>
<dbReference type="UniPathway" id="UPA00659"/>
<organism evidence="18 19">
    <name type="scientific">Microvirga aerophila</name>
    <dbReference type="NCBI Taxonomy" id="670291"/>
    <lineage>
        <taxon>Bacteria</taxon>
        <taxon>Pseudomonadati</taxon>
        <taxon>Pseudomonadota</taxon>
        <taxon>Alphaproteobacteria</taxon>
        <taxon>Hyphomicrobiales</taxon>
        <taxon>Methylobacteriaceae</taxon>
        <taxon>Microvirga</taxon>
    </lineage>
</organism>
<evidence type="ECO:0000313" key="19">
    <source>
        <dbReference type="Proteomes" id="UP000321085"/>
    </source>
</evidence>
<dbReference type="PANTHER" id="PTHR23309:SF49">
    <property type="entry name" value="PEROXISOMAL BIFUNCTIONAL ENZYME"/>
    <property type="match status" value="1"/>
</dbReference>
<dbReference type="InterPro" id="IPR008927">
    <property type="entry name" value="6-PGluconate_DH-like_C_sf"/>
</dbReference>
<keyword evidence="13" id="KW-0511">Multifunctional enzyme</keyword>
<name>A0A512BSL8_9HYPH</name>
<dbReference type="Pfam" id="PF00725">
    <property type="entry name" value="3HCDH"/>
    <property type="match status" value="2"/>
</dbReference>
<evidence type="ECO:0000313" key="18">
    <source>
        <dbReference type="EMBL" id="GEO14904.1"/>
    </source>
</evidence>
<comment type="subcellular location">
    <subcellularLocation>
        <location evidence="1">Peroxisome</location>
    </subcellularLocation>
</comment>
<dbReference type="GO" id="GO:0004300">
    <property type="term" value="F:enoyl-CoA hydratase activity"/>
    <property type="evidence" value="ECO:0007669"/>
    <property type="project" value="UniProtKB-ARBA"/>
</dbReference>
<dbReference type="PROSITE" id="PS00166">
    <property type="entry name" value="ENOYL_COA_HYDRATASE"/>
    <property type="match status" value="1"/>
</dbReference>
<dbReference type="InterPro" id="IPR006108">
    <property type="entry name" value="3HC_DH_C"/>
</dbReference>
<evidence type="ECO:0000256" key="4">
    <source>
        <dbReference type="ARBA" id="ARBA00011245"/>
    </source>
</evidence>
<protein>
    <submittedName>
        <fullName evidence="18">Enoyl-CoA hydratase</fullName>
    </submittedName>
</protein>
<comment type="similarity">
    <text evidence="15">Belongs to the enoyl-CoA hydratase/isomerase family.</text>
</comment>
<comment type="pathway">
    <text evidence="2">Lipid metabolism; fatty acid beta-oxidation.</text>
</comment>
<dbReference type="GO" id="GO:0003857">
    <property type="term" value="F:(3S)-3-hydroxyacyl-CoA dehydrogenase (NAD+) activity"/>
    <property type="evidence" value="ECO:0007669"/>
    <property type="project" value="UniProtKB-EC"/>
</dbReference>
<dbReference type="InterPro" id="IPR006176">
    <property type="entry name" value="3-OHacyl-CoA_DH_NAD-bd"/>
</dbReference>
<dbReference type="CDD" id="cd06558">
    <property type="entry name" value="crotonase-like"/>
    <property type="match status" value="1"/>
</dbReference>
<keyword evidence="12" id="KW-0456">Lyase</keyword>
<dbReference type="PANTHER" id="PTHR23309">
    <property type="entry name" value="3-HYDROXYACYL-COA DEHYROGENASE"/>
    <property type="match status" value="1"/>
</dbReference>
<dbReference type="InterPro" id="IPR036291">
    <property type="entry name" value="NAD(P)-bd_dom_sf"/>
</dbReference>
<keyword evidence="8" id="KW-0520">NAD</keyword>